<comment type="cofactor">
    <cofactor evidence="15 18">
        <name>Ca(2+)</name>
        <dbReference type="ChEBI" id="CHEBI:29108"/>
    </cofactor>
    <text evidence="15 18">Binds 2 calcium ions per subunit.</text>
</comment>
<evidence type="ECO:0000256" key="10">
    <source>
        <dbReference type="ARBA" id="ARBA00023180"/>
    </source>
</evidence>
<dbReference type="FunFam" id="1.10.520.10:FF:000009">
    <property type="entry name" value="Peroxidase"/>
    <property type="match status" value="1"/>
</dbReference>
<feature type="binding site" evidence="15">
    <location>
        <position position="76"/>
    </location>
    <ligand>
        <name>Ca(2+)</name>
        <dbReference type="ChEBI" id="CHEBI:29108"/>
        <label>1</label>
    </ligand>
</feature>
<evidence type="ECO:0000256" key="11">
    <source>
        <dbReference type="ARBA" id="ARBA00023283"/>
    </source>
</evidence>
<feature type="binding site" evidence="15">
    <location>
        <position position="199"/>
    </location>
    <ligand>
        <name>Ca(2+)</name>
        <dbReference type="ChEBI" id="CHEBI:29108"/>
        <label>2</label>
    </ligand>
</feature>
<comment type="subcellular location">
    <subcellularLocation>
        <location evidence="2 18">Secreted</location>
    </subcellularLocation>
</comment>
<keyword evidence="3 18" id="KW-0575">Peroxidase</keyword>
<dbReference type="GO" id="GO:0020037">
    <property type="term" value="F:heme binding"/>
    <property type="evidence" value="ECO:0007669"/>
    <property type="project" value="UniProtKB-UniRule"/>
</dbReference>
<feature type="binding site" evidence="15">
    <location>
        <position position="80"/>
    </location>
    <ligand>
        <name>Ca(2+)</name>
        <dbReference type="ChEBI" id="CHEBI:29108"/>
        <label>1</label>
    </ligand>
</feature>
<evidence type="ECO:0000256" key="13">
    <source>
        <dbReference type="PIRSR" id="PIRSR600823-1"/>
    </source>
</evidence>
<keyword evidence="9 17" id="KW-1015">Disulfide bond</keyword>
<dbReference type="InterPro" id="IPR000823">
    <property type="entry name" value="Peroxidase_pln"/>
</dbReference>
<dbReference type="Pfam" id="PF00141">
    <property type="entry name" value="peroxidase"/>
    <property type="match status" value="1"/>
</dbReference>
<dbReference type="GO" id="GO:0042744">
    <property type="term" value="P:hydrogen peroxide catabolic process"/>
    <property type="evidence" value="ECO:0007669"/>
    <property type="project" value="UniProtKB-KW"/>
</dbReference>
<keyword evidence="18" id="KW-0964">Secreted</keyword>
<feature type="domain" description="Plant heme peroxidase family profile" evidence="19">
    <location>
        <begin position="31"/>
        <end position="338"/>
    </location>
</feature>
<dbReference type="PRINTS" id="PR00461">
    <property type="entry name" value="PLPEROXIDASE"/>
</dbReference>
<feature type="binding site" evidence="15">
    <location>
        <position position="78"/>
    </location>
    <ligand>
        <name>Ca(2+)</name>
        <dbReference type="ChEBI" id="CHEBI:29108"/>
        <label>1</label>
    </ligand>
</feature>
<evidence type="ECO:0000256" key="5">
    <source>
        <dbReference type="ARBA" id="ARBA00022723"/>
    </source>
</evidence>
<evidence type="ECO:0000313" key="20">
    <source>
        <dbReference type="EMBL" id="CAL4913439.1"/>
    </source>
</evidence>
<dbReference type="AlphaFoldDB" id="A0ABC8WQD5"/>
<feature type="signal peptide" evidence="18">
    <location>
        <begin position="1"/>
        <end position="29"/>
    </location>
</feature>
<evidence type="ECO:0000256" key="9">
    <source>
        <dbReference type="ARBA" id="ARBA00023157"/>
    </source>
</evidence>
<evidence type="ECO:0000256" key="1">
    <source>
        <dbReference type="ARBA" id="ARBA00000189"/>
    </source>
</evidence>
<dbReference type="Gene3D" id="1.10.420.10">
    <property type="entry name" value="Peroxidase, domain 2"/>
    <property type="match status" value="1"/>
</dbReference>
<evidence type="ECO:0000256" key="6">
    <source>
        <dbReference type="ARBA" id="ARBA00022837"/>
    </source>
</evidence>
<organism evidence="20 21">
    <name type="scientific">Urochloa decumbens</name>
    <dbReference type="NCBI Taxonomy" id="240449"/>
    <lineage>
        <taxon>Eukaryota</taxon>
        <taxon>Viridiplantae</taxon>
        <taxon>Streptophyta</taxon>
        <taxon>Embryophyta</taxon>
        <taxon>Tracheophyta</taxon>
        <taxon>Spermatophyta</taxon>
        <taxon>Magnoliopsida</taxon>
        <taxon>Liliopsida</taxon>
        <taxon>Poales</taxon>
        <taxon>Poaceae</taxon>
        <taxon>PACMAD clade</taxon>
        <taxon>Panicoideae</taxon>
        <taxon>Panicodae</taxon>
        <taxon>Paniceae</taxon>
        <taxon>Melinidinae</taxon>
        <taxon>Urochloa</taxon>
    </lineage>
</organism>
<evidence type="ECO:0000256" key="16">
    <source>
        <dbReference type="PIRSR" id="PIRSR600823-4"/>
    </source>
</evidence>
<keyword evidence="18" id="KW-0732">Signal</keyword>
<feature type="active site" description="Proton acceptor" evidence="13">
    <location>
        <position position="72"/>
    </location>
</feature>
<evidence type="ECO:0000256" key="18">
    <source>
        <dbReference type="RuleBase" id="RU362060"/>
    </source>
</evidence>
<keyword evidence="4 18" id="KW-0349">Heme</keyword>
<dbReference type="PRINTS" id="PR00458">
    <property type="entry name" value="PEROXIDASE"/>
</dbReference>
<reference evidence="21" key="1">
    <citation type="submission" date="2024-06" db="EMBL/GenBank/DDBJ databases">
        <authorList>
            <person name="Ryan C."/>
        </authorList>
    </citation>
    <scope>NUCLEOTIDE SEQUENCE [LARGE SCALE GENOMIC DNA]</scope>
</reference>
<feature type="binding site" evidence="15">
    <location>
        <position position="256"/>
    </location>
    <ligand>
        <name>Ca(2+)</name>
        <dbReference type="ChEBI" id="CHEBI:29108"/>
        <label>2</label>
    </ligand>
</feature>
<dbReference type="InterPro" id="IPR033905">
    <property type="entry name" value="Secretory_peroxidase"/>
</dbReference>
<feature type="disulfide bond" evidence="17">
    <location>
        <begin position="205"/>
        <end position="237"/>
    </location>
</feature>
<keyword evidence="10" id="KW-0325">Glycoprotein</keyword>
<evidence type="ECO:0000256" key="7">
    <source>
        <dbReference type="ARBA" id="ARBA00023002"/>
    </source>
</evidence>
<keyword evidence="6 15" id="KW-0106">Calcium</keyword>
<dbReference type="PROSITE" id="PS50873">
    <property type="entry name" value="PEROXIDASE_4"/>
    <property type="match status" value="1"/>
</dbReference>
<comment type="cofactor">
    <cofactor evidence="15 18">
        <name>heme b</name>
        <dbReference type="ChEBI" id="CHEBI:60344"/>
    </cofactor>
    <text evidence="15 18">Binds 1 heme b (iron(II)-protoporphyrin IX) group per subunit.</text>
</comment>
<keyword evidence="5 15" id="KW-0479">Metal-binding</keyword>
<gene>
    <name evidence="20" type="ORF">URODEC1_LOCUS16244</name>
</gene>
<feature type="site" description="Transition state stabilizer" evidence="16">
    <location>
        <position position="68"/>
    </location>
</feature>
<feature type="chain" id="PRO_5044532855" description="Peroxidase" evidence="18">
    <location>
        <begin position="30"/>
        <end position="340"/>
    </location>
</feature>
<feature type="binding site" evidence="15">
    <location>
        <position position="82"/>
    </location>
    <ligand>
        <name>Ca(2+)</name>
        <dbReference type="ChEBI" id="CHEBI:29108"/>
        <label>1</label>
    </ligand>
</feature>
<evidence type="ECO:0000256" key="2">
    <source>
        <dbReference type="ARBA" id="ARBA00004613"/>
    </source>
</evidence>
<evidence type="ECO:0000256" key="12">
    <source>
        <dbReference type="ARBA" id="ARBA00023324"/>
    </source>
</evidence>
<feature type="binding site" evidence="15">
    <location>
        <position position="253"/>
    </location>
    <ligand>
        <name>Ca(2+)</name>
        <dbReference type="ChEBI" id="CHEBI:29108"/>
        <label>2</label>
    </ligand>
</feature>
<evidence type="ECO:0000256" key="3">
    <source>
        <dbReference type="ARBA" id="ARBA00022559"/>
    </source>
</evidence>
<dbReference type="InterPro" id="IPR010255">
    <property type="entry name" value="Haem_peroxidase_sf"/>
</dbReference>
<reference evidence="20 21" key="2">
    <citation type="submission" date="2024-10" db="EMBL/GenBank/DDBJ databases">
        <authorList>
            <person name="Ryan C."/>
        </authorList>
    </citation>
    <scope>NUCLEOTIDE SEQUENCE [LARGE SCALE GENOMIC DNA]</scope>
</reference>
<dbReference type="Gene3D" id="1.10.520.10">
    <property type="match status" value="1"/>
</dbReference>
<feature type="disulfide bond" evidence="17">
    <location>
        <begin position="41"/>
        <end position="121"/>
    </location>
</feature>
<protein>
    <recommendedName>
        <fullName evidence="18">Peroxidase</fullName>
        <ecNumber evidence="18">1.11.1.7</ecNumber>
    </recommendedName>
</protein>
<keyword evidence="11" id="KW-0873">Pyrrolidone carboxylic acid</keyword>
<evidence type="ECO:0000256" key="8">
    <source>
        <dbReference type="ARBA" id="ARBA00023004"/>
    </source>
</evidence>
<proteinExistence type="inferred from homology"/>
<dbReference type="GO" id="GO:0046872">
    <property type="term" value="F:metal ion binding"/>
    <property type="evidence" value="ECO:0007669"/>
    <property type="project" value="UniProtKB-UniRule"/>
</dbReference>
<feature type="binding site" evidence="15">
    <location>
        <position position="261"/>
    </location>
    <ligand>
        <name>Ca(2+)</name>
        <dbReference type="ChEBI" id="CHEBI:29108"/>
        <label>2</label>
    </ligand>
</feature>
<dbReference type="SUPFAM" id="SSF48113">
    <property type="entry name" value="Heme-dependent peroxidases"/>
    <property type="match status" value="1"/>
</dbReference>
<evidence type="ECO:0000313" key="21">
    <source>
        <dbReference type="Proteomes" id="UP001497457"/>
    </source>
</evidence>
<dbReference type="Proteomes" id="UP001497457">
    <property type="component" value="Chromosome 13rd"/>
</dbReference>
<dbReference type="PANTHER" id="PTHR31388:SF159">
    <property type="entry name" value="PEROXIDASE"/>
    <property type="match status" value="1"/>
</dbReference>
<keyword evidence="12 18" id="KW-0376">Hydrogen peroxide</keyword>
<dbReference type="GO" id="GO:0006979">
    <property type="term" value="P:response to oxidative stress"/>
    <property type="evidence" value="ECO:0007669"/>
    <property type="project" value="UniProtKB-UniRule"/>
</dbReference>
<keyword evidence="8 15" id="KW-0408">Iron</keyword>
<dbReference type="CDD" id="cd00693">
    <property type="entry name" value="secretory_peroxidase"/>
    <property type="match status" value="1"/>
</dbReference>
<sequence length="340" mass="36348">MARPATRLVAVAVCAAVLAVAALGGGARAQQLSTGYYDGSCPHVYDTVRRVIQEARTGDPRIPASLLRLHFHDCFVTGCDGSLLLDETLTMRSEKAAGPNDGSVRGFPVVDDIKAALEEACPGVVSCADILALAAEISVELAGGPYWRVMLGRRDGMAADFDGAQNLPDPKESLRDLKKKFADLGLDDTDFVALQGAHTIGRAQCLTIQDRLYNFSNTEQPDPTLDHAYLAELRQRCPAAAAGNRDTALNDLDPATPDTFDNSYYASIERNRGLIRSDQAMLSAPEEGSESTAPIVGRFASSKAQFFQSFATAMIKMGNIAPLTGSMGEVRRSCRAVNSS</sequence>
<feature type="binding site" evidence="15">
    <location>
        <position position="94"/>
    </location>
    <ligand>
        <name>Ca(2+)</name>
        <dbReference type="ChEBI" id="CHEBI:29108"/>
        <label>1</label>
    </ligand>
</feature>
<evidence type="ECO:0000256" key="4">
    <source>
        <dbReference type="ARBA" id="ARBA00022617"/>
    </source>
</evidence>
<dbReference type="FunFam" id="1.10.420.10:FF:000001">
    <property type="entry name" value="Peroxidase"/>
    <property type="match status" value="1"/>
</dbReference>
<comment type="catalytic activity">
    <reaction evidence="1 18">
        <text>2 a phenolic donor + H2O2 = 2 a phenolic radical donor + 2 H2O</text>
        <dbReference type="Rhea" id="RHEA:56136"/>
        <dbReference type="ChEBI" id="CHEBI:15377"/>
        <dbReference type="ChEBI" id="CHEBI:16240"/>
        <dbReference type="ChEBI" id="CHEBI:139520"/>
        <dbReference type="ChEBI" id="CHEBI:139521"/>
        <dbReference type="EC" id="1.11.1.7"/>
    </reaction>
</comment>
<name>A0ABC8WQD5_9POAL</name>
<keyword evidence="21" id="KW-1185">Reference proteome</keyword>
<comment type="similarity">
    <text evidence="18">Belongs to the peroxidase family. Classical plant (class III) peroxidase subfamily.</text>
</comment>
<feature type="binding site" evidence="15">
    <location>
        <position position="73"/>
    </location>
    <ligand>
        <name>Ca(2+)</name>
        <dbReference type="ChEBI" id="CHEBI:29108"/>
        <label>1</label>
    </ligand>
</feature>
<evidence type="ECO:0000256" key="14">
    <source>
        <dbReference type="PIRSR" id="PIRSR600823-2"/>
    </source>
</evidence>
<feature type="disulfide bond" evidence="17">
    <location>
        <begin position="74"/>
        <end position="79"/>
    </location>
</feature>
<dbReference type="PANTHER" id="PTHR31388">
    <property type="entry name" value="PEROXIDASE 72-RELATED"/>
    <property type="match status" value="1"/>
</dbReference>
<feature type="disulfide bond" evidence="17">
    <location>
        <begin position="127"/>
        <end position="334"/>
    </location>
</feature>
<feature type="binding site" description="axial binding residue" evidence="15">
    <location>
        <position position="198"/>
    </location>
    <ligand>
        <name>heme b</name>
        <dbReference type="ChEBI" id="CHEBI:60344"/>
    </ligand>
    <ligandPart>
        <name>Fe</name>
        <dbReference type="ChEBI" id="CHEBI:18248"/>
    </ligandPart>
</feature>
<dbReference type="InterPro" id="IPR002016">
    <property type="entry name" value="Haem_peroxidase"/>
</dbReference>
<evidence type="ECO:0000256" key="17">
    <source>
        <dbReference type="PIRSR" id="PIRSR600823-5"/>
    </source>
</evidence>
<feature type="binding site" evidence="14">
    <location>
        <position position="168"/>
    </location>
    <ligand>
        <name>substrate</name>
    </ligand>
</feature>
<dbReference type="GO" id="GO:0140825">
    <property type="term" value="F:lactoperoxidase activity"/>
    <property type="evidence" value="ECO:0007669"/>
    <property type="project" value="UniProtKB-EC"/>
</dbReference>
<dbReference type="EC" id="1.11.1.7" evidence="18"/>
<comment type="function">
    <text evidence="18">Removal of H(2)O(2), oxidation of toxic reductants, biosynthesis and degradation of lignin, suberization, auxin catabolism, response to environmental stresses such as wounding, pathogen attack and oxidative stress.</text>
</comment>
<keyword evidence="7 18" id="KW-0560">Oxidoreductase</keyword>
<accession>A0ABC8WQD5</accession>
<evidence type="ECO:0000256" key="15">
    <source>
        <dbReference type="PIRSR" id="PIRSR600823-3"/>
    </source>
</evidence>
<dbReference type="GO" id="GO:0005576">
    <property type="term" value="C:extracellular region"/>
    <property type="evidence" value="ECO:0007669"/>
    <property type="project" value="UniProtKB-SubCell"/>
</dbReference>
<evidence type="ECO:0000259" key="19">
    <source>
        <dbReference type="PROSITE" id="PS50873"/>
    </source>
</evidence>
<dbReference type="EMBL" id="OZ075123">
    <property type="protein sequence ID" value="CAL4913439.1"/>
    <property type="molecule type" value="Genomic_DNA"/>
</dbReference>